<evidence type="ECO:0000259" key="2">
    <source>
        <dbReference type="Pfam" id="PF00535"/>
    </source>
</evidence>
<dbReference type="InterPro" id="IPR029044">
    <property type="entry name" value="Nucleotide-diphossugar_trans"/>
</dbReference>
<dbReference type="Gene3D" id="3.90.550.10">
    <property type="entry name" value="Spore Coat Polysaccharide Biosynthesis Protein SpsA, Chain A"/>
    <property type="match status" value="1"/>
</dbReference>
<evidence type="ECO:0000313" key="3">
    <source>
        <dbReference type="EMBL" id="KKO03665.1"/>
    </source>
</evidence>
<dbReference type="PANTHER" id="PTHR48090:SF7">
    <property type="entry name" value="RFBJ PROTEIN"/>
    <property type="match status" value="1"/>
</dbReference>
<proteinExistence type="predicted"/>
<feature type="transmembrane region" description="Helical" evidence="1">
    <location>
        <begin position="230"/>
        <end position="252"/>
    </location>
</feature>
<dbReference type="CDD" id="cd04179">
    <property type="entry name" value="DPM_DPG-synthase_like"/>
    <property type="match status" value="1"/>
</dbReference>
<organism evidence="3">
    <name type="scientific">marine sediment metagenome</name>
    <dbReference type="NCBI Taxonomy" id="412755"/>
    <lineage>
        <taxon>unclassified sequences</taxon>
        <taxon>metagenomes</taxon>
        <taxon>ecological metagenomes</taxon>
    </lineage>
</organism>
<dbReference type="SUPFAM" id="SSF53448">
    <property type="entry name" value="Nucleotide-diphospho-sugar transferases"/>
    <property type="match status" value="1"/>
</dbReference>
<feature type="transmembrane region" description="Helical" evidence="1">
    <location>
        <begin position="264"/>
        <end position="287"/>
    </location>
</feature>
<dbReference type="EMBL" id="LAZR01000026">
    <property type="protein sequence ID" value="KKO03665.1"/>
    <property type="molecule type" value="Genomic_DNA"/>
</dbReference>
<dbReference type="InterPro" id="IPR050256">
    <property type="entry name" value="Glycosyltransferase_2"/>
</dbReference>
<name>A0A0F9VHY7_9ZZZZ</name>
<evidence type="ECO:0000256" key="1">
    <source>
        <dbReference type="SAM" id="Phobius"/>
    </source>
</evidence>
<protein>
    <recommendedName>
        <fullName evidence="2">Glycosyltransferase 2-like domain-containing protein</fullName>
    </recommendedName>
</protein>
<comment type="caution">
    <text evidence="3">The sequence shown here is derived from an EMBL/GenBank/DDBJ whole genome shotgun (WGS) entry which is preliminary data.</text>
</comment>
<keyword evidence="1" id="KW-0472">Membrane</keyword>
<dbReference type="PANTHER" id="PTHR48090">
    <property type="entry name" value="UNDECAPRENYL-PHOSPHATE 4-DEOXY-4-FORMAMIDO-L-ARABINOSE TRANSFERASE-RELATED"/>
    <property type="match status" value="1"/>
</dbReference>
<sequence length="306" mass="33746">MSDSKTIAVLIPCHNEAATIGKVVDDFRKALPEARIYVFDNCSTDQTAQIAADHGATVIFEPRQGKGFVVDAMLSRVDADVYIMVDGDDTYPADHARKLLAPVLAGKADMVIGTRLAEHGDKSFRPLHVLGNRLIRSLINTIFGVKLTDILSGYRAFNRNVVHRVPIVSGGFEVETELTIHSLYYRLKLLETPVPYGVRPSGSESKLHTFRDGARVLWKLFNLARAFKPLTFFGIVSLLLFVLGVLAGIPPITDYATTGKVPHFPLAILATGLMILSAGSAFLGIILHAMNWRFKELHNVLVRDKR</sequence>
<dbReference type="Pfam" id="PF00535">
    <property type="entry name" value="Glycos_transf_2"/>
    <property type="match status" value="1"/>
</dbReference>
<dbReference type="AlphaFoldDB" id="A0A0F9VHY7"/>
<keyword evidence="1" id="KW-1133">Transmembrane helix</keyword>
<dbReference type="InterPro" id="IPR001173">
    <property type="entry name" value="Glyco_trans_2-like"/>
</dbReference>
<accession>A0A0F9VHY7</accession>
<gene>
    <name evidence="3" type="ORF">LCGC14_0095930</name>
</gene>
<feature type="domain" description="Glycosyltransferase 2-like" evidence="2">
    <location>
        <begin position="9"/>
        <end position="163"/>
    </location>
</feature>
<keyword evidence="1" id="KW-0812">Transmembrane</keyword>
<reference evidence="3" key="1">
    <citation type="journal article" date="2015" name="Nature">
        <title>Complex archaea that bridge the gap between prokaryotes and eukaryotes.</title>
        <authorList>
            <person name="Spang A."/>
            <person name="Saw J.H."/>
            <person name="Jorgensen S.L."/>
            <person name="Zaremba-Niedzwiedzka K."/>
            <person name="Martijn J."/>
            <person name="Lind A.E."/>
            <person name="van Eijk R."/>
            <person name="Schleper C."/>
            <person name="Guy L."/>
            <person name="Ettema T.J."/>
        </authorList>
    </citation>
    <scope>NUCLEOTIDE SEQUENCE</scope>
</reference>